<proteinExistence type="predicted"/>
<accession>A0A552X0G5</accession>
<dbReference type="PROSITE" id="PS51257">
    <property type="entry name" value="PROKAR_LIPOPROTEIN"/>
    <property type="match status" value="1"/>
</dbReference>
<sequence length="187" mass="22156">MTTGKSIFWAAAWILSGCLVGLSSAHADDNRQYALQCLSHFQSYENQNWRIMDQQRELTFEREELAARRQQIESNSQRLLRESREVTNCNTLESACMARIHAHDEIRREHNERNRQLRADEADLAKRIDELEVRRENLSWFRERAVDSCNQSELEDVSYHTWQDACDDREISHELFQSVVGRRLLCR</sequence>
<evidence type="ECO:0008006" key="5">
    <source>
        <dbReference type="Google" id="ProtNLM"/>
    </source>
</evidence>
<comment type="caution">
    <text evidence="3">The sequence shown here is derived from an EMBL/GenBank/DDBJ whole genome shotgun (WGS) entry which is preliminary data.</text>
</comment>
<feature type="chain" id="PRO_5022138136" description="Lysozyme inhibitor LprI N-terminal domain-containing protein" evidence="2">
    <location>
        <begin position="28"/>
        <end position="187"/>
    </location>
</feature>
<feature type="signal peptide" evidence="2">
    <location>
        <begin position="1"/>
        <end position="27"/>
    </location>
</feature>
<dbReference type="Proteomes" id="UP000320359">
    <property type="component" value="Unassembled WGS sequence"/>
</dbReference>
<organism evidence="3 4">
    <name type="scientific">Aliidiomarina halalkaliphila</name>
    <dbReference type="NCBI Taxonomy" id="2593535"/>
    <lineage>
        <taxon>Bacteria</taxon>
        <taxon>Pseudomonadati</taxon>
        <taxon>Pseudomonadota</taxon>
        <taxon>Gammaproteobacteria</taxon>
        <taxon>Alteromonadales</taxon>
        <taxon>Idiomarinaceae</taxon>
        <taxon>Aliidiomarina</taxon>
    </lineage>
</organism>
<feature type="coiled-coil region" evidence="1">
    <location>
        <begin position="107"/>
        <end position="134"/>
    </location>
</feature>
<evidence type="ECO:0000256" key="2">
    <source>
        <dbReference type="SAM" id="SignalP"/>
    </source>
</evidence>
<evidence type="ECO:0000256" key="1">
    <source>
        <dbReference type="SAM" id="Coils"/>
    </source>
</evidence>
<gene>
    <name evidence="3" type="ORF">FM042_09325</name>
</gene>
<dbReference type="RefSeq" id="WP_143236161.1">
    <property type="nucleotide sequence ID" value="NZ_VJWL01000003.1"/>
</dbReference>
<dbReference type="AlphaFoldDB" id="A0A552X0G5"/>
<protein>
    <recommendedName>
        <fullName evidence="5">Lysozyme inhibitor LprI N-terminal domain-containing protein</fullName>
    </recommendedName>
</protein>
<keyword evidence="4" id="KW-1185">Reference proteome</keyword>
<dbReference type="EMBL" id="VJWL01000003">
    <property type="protein sequence ID" value="TRW48369.1"/>
    <property type="molecule type" value="Genomic_DNA"/>
</dbReference>
<reference evidence="3 4" key="1">
    <citation type="submission" date="2019-07" db="EMBL/GenBank/DDBJ databases">
        <authorList>
            <person name="Yang M."/>
            <person name="Zhao D."/>
            <person name="Xiang H."/>
        </authorList>
    </citation>
    <scope>NUCLEOTIDE SEQUENCE [LARGE SCALE GENOMIC DNA]</scope>
    <source>
        <strain evidence="3 4">IM1326</strain>
    </source>
</reference>
<evidence type="ECO:0000313" key="4">
    <source>
        <dbReference type="Proteomes" id="UP000320359"/>
    </source>
</evidence>
<keyword evidence="1" id="KW-0175">Coiled coil</keyword>
<evidence type="ECO:0000313" key="3">
    <source>
        <dbReference type="EMBL" id="TRW48369.1"/>
    </source>
</evidence>
<name>A0A552X0G5_9GAMM</name>
<keyword evidence="2" id="KW-0732">Signal</keyword>